<proteinExistence type="predicted"/>
<keyword evidence="2" id="KW-1185">Reference proteome</keyword>
<accession>A0A7I7QQ05</accession>
<name>A0A7I7QQ05_9MYCO</name>
<dbReference type="AlphaFoldDB" id="A0A7I7QQ05"/>
<dbReference type="Proteomes" id="UP000467193">
    <property type="component" value="Chromosome"/>
</dbReference>
<reference evidence="1 2" key="1">
    <citation type="journal article" date="2019" name="Emerg. Microbes Infect.">
        <title>Comprehensive subspecies identification of 175 nontuberculous mycobacteria species based on 7547 genomic profiles.</title>
        <authorList>
            <person name="Matsumoto Y."/>
            <person name="Kinjo T."/>
            <person name="Motooka D."/>
            <person name="Nabeya D."/>
            <person name="Jung N."/>
            <person name="Uechi K."/>
            <person name="Horii T."/>
            <person name="Iida T."/>
            <person name="Fujita J."/>
            <person name="Nakamura S."/>
        </authorList>
    </citation>
    <scope>NUCLEOTIDE SEQUENCE [LARGE SCALE GENOMIC DNA]</scope>
    <source>
        <strain evidence="1 2">JCM 17899</strain>
    </source>
</reference>
<sequence>MMRDLDTIAAELRMLTADGHDADRLVDDLLDEWNGSRAVLHSYGLQFWPD</sequence>
<dbReference type="EMBL" id="AP022588">
    <property type="protein sequence ID" value="BBY28401.1"/>
    <property type="molecule type" value="Genomic_DNA"/>
</dbReference>
<evidence type="ECO:0000313" key="2">
    <source>
        <dbReference type="Proteomes" id="UP000467193"/>
    </source>
</evidence>
<gene>
    <name evidence="1" type="ORF">MSEDJ_24970</name>
</gene>
<evidence type="ECO:0000313" key="1">
    <source>
        <dbReference type="EMBL" id="BBY28401.1"/>
    </source>
</evidence>
<protein>
    <submittedName>
        <fullName evidence="1">Uncharacterized protein</fullName>
    </submittedName>
</protein>
<dbReference type="RefSeq" id="WP_163797283.1">
    <property type="nucleotide sequence ID" value="NZ_AP022588.1"/>
</dbReference>
<organism evidence="1 2">
    <name type="scientific">Mycolicibacterium sediminis</name>
    <dbReference type="NCBI Taxonomy" id="1286180"/>
    <lineage>
        <taxon>Bacteria</taxon>
        <taxon>Bacillati</taxon>
        <taxon>Actinomycetota</taxon>
        <taxon>Actinomycetes</taxon>
        <taxon>Mycobacteriales</taxon>
        <taxon>Mycobacteriaceae</taxon>
        <taxon>Mycolicibacterium</taxon>
    </lineage>
</organism>
<dbReference type="KEGG" id="msei:MSEDJ_24970"/>